<dbReference type="Gene3D" id="3.30.530.20">
    <property type="match status" value="1"/>
</dbReference>
<evidence type="ECO:0000313" key="4">
    <source>
        <dbReference type="Proteomes" id="UP000250434"/>
    </source>
</evidence>
<protein>
    <recommendedName>
        <fullName evidence="2">Activator of Hsp90 ATPase homologue 1/2-like C-terminal domain-containing protein</fullName>
    </recommendedName>
</protein>
<dbReference type="AlphaFoldDB" id="A0A344LH76"/>
<proteinExistence type="inferred from homology"/>
<evidence type="ECO:0000259" key="2">
    <source>
        <dbReference type="Pfam" id="PF08327"/>
    </source>
</evidence>
<dbReference type="Proteomes" id="UP000250434">
    <property type="component" value="Chromosome"/>
</dbReference>
<dbReference type="Pfam" id="PF08327">
    <property type="entry name" value="AHSA1"/>
    <property type="match status" value="1"/>
</dbReference>
<sequence>MTEERTIREIKITRTIDAKPEQVFKAWTEPEHFTHWFGAPLPTISMDVRPGGSWKATLDYEGTEIPFYGVYSEVEENSRLVFSLIDPNDPDFEAKQAAGENEEAVTLTFTETNGKTKLAFRQTGYLPEEELPQAKEGWVSWFDALEEYLTKKS</sequence>
<reference evidence="3 4" key="1">
    <citation type="submission" date="2016-04" db="EMBL/GenBank/DDBJ databases">
        <title>Complete genome sequence and analysis of deep-sea sediment isolate, Amycolatopsis sp. WP1.</title>
        <authorList>
            <person name="Wang H."/>
            <person name="Chen S."/>
            <person name="Wu Q."/>
        </authorList>
    </citation>
    <scope>NUCLEOTIDE SEQUENCE [LARGE SCALE GENOMIC DNA]</scope>
    <source>
        <strain evidence="3 4">WP1</strain>
    </source>
</reference>
<dbReference type="InterPro" id="IPR023393">
    <property type="entry name" value="START-like_dom_sf"/>
</dbReference>
<dbReference type="RefSeq" id="WP_162788736.1">
    <property type="nucleotide sequence ID" value="NZ_CP015163.1"/>
</dbReference>
<dbReference type="SUPFAM" id="SSF55961">
    <property type="entry name" value="Bet v1-like"/>
    <property type="match status" value="1"/>
</dbReference>
<dbReference type="CDD" id="cd07814">
    <property type="entry name" value="SRPBCC_CalC_Aha1-like"/>
    <property type="match status" value="1"/>
</dbReference>
<dbReference type="KEGG" id="aab:A4R43_37200"/>
<keyword evidence="4" id="KW-1185">Reference proteome</keyword>
<dbReference type="InterPro" id="IPR013538">
    <property type="entry name" value="ASHA1/2-like_C"/>
</dbReference>
<gene>
    <name evidence="3" type="ORF">A4R43_37200</name>
</gene>
<organism evidence="3 4">
    <name type="scientific">Amycolatopsis albispora</name>
    <dbReference type="NCBI Taxonomy" id="1804986"/>
    <lineage>
        <taxon>Bacteria</taxon>
        <taxon>Bacillati</taxon>
        <taxon>Actinomycetota</taxon>
        <taxon>Actinomycetes</taxon>
        <taxon>Pseudonocardiales</taxon>
        <taxon>Pseudonocardiaceae</taxon>
        <taxon>Amycolatopsis</taxon>
    </lineage>
</organism>
<evidence type="ECO:0000313" key="3">
    <source>
        <dbReference type="EMBL" id="AXB47400.1"/>
    </source>
</evidence>
<evidence type="ECO:0000256" key="1">
    <source>
        <dbReference type="ARBA" id="ARBA00006817"/>
    </source>
</evidence>
<dbReference type="EMBL" id="CP015163">
    <property type="protein sequence ID" value="AXB47400.1"/>
    <property type="molecule type" value="Genomic_DNA"/>
</dbReference>
<feature type="domain" description="Activator of Hsp90 ATPase homologue 1/2-like C-terminal" evidence="2">
    <location>
        <begin position="17"/>
        <end position="149"/>
    </location>
</feature>
<name>A0A344LH76_9PSEU</name>
<comment type="similarity">
    <text evidence="1">Belongs to the AHA1 family.</text>
</comment>
<accession>A0A344LH76</accession>